<dbReference type="InterPro" id="IPR009057">
    <property type="entry name" value="Homeodomain-like_sf"/>
</dbReference>
<dbReference type="Gene3D" id="1.10.10.60">
    <property type="entry name" value="Homeodomain-like"/>
    <property type="match status" value="2"/>
</dbReference>
<protein>
    <recommendedName>
        <fullName evidence="4">HTH CENPB-type domain-containing protein</fullName>
    </recommendedName>
</protein>
<dbReference type="Proteomes" id="UP000821866">
    <property type="component" value="Chromosome 3"/>
</dbReference>
<comment type="caution">
    <text evidence="5">The sequence shown here is derived from an EMBL/GenBank/DDBJ whole genome shotgun (WGS) entry which is preliminary data.</text>
</comment>
<dbReference type="VEuPathDB" id="VectorBase:LOC119179047"/>
<dbReference type="Pfam" id="PF04218">
    <property type="entry name" value="CENP-B_N"/>
    <property type="match status" value="1"/>
</dbReference>
<reference evidence="5" key="1">
    <citation type="journal article" date="2020" name="Cell">
        <title>Large-Scale Comparative Analyses of Tick Genomes Elucidate Their Genetic Diversity and Vector Capacities.</title>
        <authorList>
            <consortium name="Tick Genome and Microbiome Consortium (TIGMIC)"/>
            <person name="Jia N."/>
            <person name="Wang J."/>
            <person name="Shi W."/>
            <person name="Du L."/>
            <person name="Sun Y."/>
            <person name="Zhan W."/>
            <person name="Jiang J.F."/>
            <person name="Wang Q."/>
            <person name="Zhang B."/>
            <person name="Ji P."/>
            <person name="Bell-Sakyi L."/>
            <person name="Cui X.M."/>
            <person name="Yuan T.T."/>
            <person name="Jiang B.G."/>
            <person name="Yang W.F."/>
            <person name="Lam T.T."/>
            <person name="Chang Q.C."/>
            <person name="Ding S.J."/>
            <person name="Wang X.J."/>
            <person name="Zhu J.G."/>
            <person name="Ruan X.D."/>
            <person name="Zhao L."/>
            <person name="Wei J.T."/>
            <person name="Ye R.Z."/>
            <person name="Que T.C."/>
            <person name="Du C.H."/>
            <person name="Zhou Y.H."/>
            <person name="Cheng J.X."/>
            <person name="Dai P.F."/>
            <person name="Guo W.B."/>
            <person name="Han X.H."/>
            <person name="Huang E.J."/>
            <person name="Li L.F."/>
            <person name="Wei W."/>
            <person name="Gao Y.C."/>
            <person name="Liu J.Z."/>
            <person name="Shao H.Z."/>
            <person name="Wang X."/>
            <person name="Wang C.C."/>
            <person name="Yang T.C."/>
            <person name="Huo Q.B."/>
            <person name="Li W."/>
            <person name="Chen H.Y."/>
            <person name="Chen S.E."/>
            <person name="Zhou L.G."/>
            <person name="Ni X.B."/>
            <person name="Tian J.H."/>
            <person name="Sheng Y."/>
            <person name="Liu T."/>
            <person name="Pan Y.S."/>
            <person name="Xia L.Y."/>
            <person name="Li J."/>
            <person name="Zhao F."/>
            <person name="Cao W.C."/>
        </authorList>
    </citation>
    <scope>NUCLEOTIDE SEQUENCE</scope>
    <source>
        <strain evidence="5">Rmic-2018</strain>
    </source>
</reference>
<organism evidence="5 6">
    <name type="scientific">Rhipicephalus microplus</name>
    <name type="common">Cattle tick</name>
    <name type="synonym">Boophilus microplus</name>
    <dbReference type="NCBI Taxonomy" id="6941"/>
    <lineage>
        <taxon>Eukaryota</taxon>
        <taxon>Metazoa</taxon>
        <taxon>Ecdysozoa</taxon>
        <taxon>Arthropoda</taxon>
        <taxon>Chelicerata</taxon>
        <taxon>Arachnida</taxon>
        <taxon>Acari</taxon>
        <taxon>Parasitiformes</taxon>
        <taxon>Ixodida</taxon>
        <taxon>Ixodoidea</taxon>
        <taxon>Ixodidae</taxon>
        <taxon>Rhipicephalinae</taxon>
        <taxon>Rhipicephalus</taxon>
        <taxon>Boophilus</taxon>
    </lineage>
</organism>
<dbReference type="EMBL" id="JABSTU010000005">
    <property type="protein sequence ID" value="KAH8029604.1"/>
    <property type="molecule type" value="Genomic_DNA"/>
</dbReference>
<evidence type="ECO:0000313" key="5">
    <source>
        <dbReference type="EMBL" id="KAH8029604.1"/>
    </source>
</evidence>
<dbReference type="PANTHER" id="PTHR19303:SF52">
    <property type="entry name" value="TIGGER TRANSPOSABLE ELEMENT-DERIVED PROTEIN 6"/>
    <property type="match status" value="1"/>
</dbReference>
<dbReference type="InterPro" id="IPR050863">
    <property type="entry name" value="CenT-Element_Derived"/>
</dbReference>
<proteinExistence type="predicted"/>
<dbReference type="SMART" id="SM00674">
    <property type="entry name" value="CENPB"/>
    <property type="match status" value="1"/>
</dbReference>
<dbReference type="GO" id="GO:0005634">
    <property type="term" value="C:nucleus"/>
    <property type="evidence" value="ECO:0007669"/>
    <property type="project" value="UniProtKB-SubCell"/>
</dbReference>
<name>A0A9J6E5I5_RHIMP</name>
<feature type="domain" description="HTH CENPB-type" evidence="4">
    <location>
        <begin position="61"/>
        <end position="132"/>
    </location>
</feature>
<dbReference type="PANTHER" id="PTHR19303">
    <property type="entry name" value="TRANSPOSON"/>
    <property type="match status" value="1"/>
</dbReference>
<dbReference type="GO" id="GO:0003677">
    <property type="term" value="F:DNA binding"/>
    <property type="evidence" value="ECO:0007669"/>
    <property type="project" value="UniProtKB-KW"/>
</dbReference>
<dbReference type="InterPro" id="IPR006600">
    <property type="entry name" value="HTH_CenpB_DNA-bd_dom"/>
</dbReference>
<keyword evidence="3" id="KW-0539">Nucleus</keyword>
<evidence type="ECO:0000259" key="4">
    <source>
        <dbReference type="PROSITE" id="PS51253"/>
    </source>
</evidence>
<keyword evidence="2" id="KW-0238">DNA-binding</keyword>
<dbReference type="Pfam" id="PF03221">
    <property type="entry name" value="HTH_Tnp_Tc5"/>
    <property type="match status" value="1"/>
</dbReference>
<accession>A0A9J6E5I5</accession>
<evidence type="ECO:0000256" key="3">
    <source>
        <dbReference type="ARBA" id="ARBA00023242"/>
    </source>
</evidence>
<evidence type="ECO:0000313" key="6">
    <source>
        <dbReference type="Proteomes" id="UP000821866"/>
    </source>
</evidence>
<evidence type="ECO:0000256" key="2">
    <source>
        <dbReference type="ARBA" id="ARBA00023125"/>
    </source>
</evidence>
<dbReference type="SUPFAM" id="SSF46689">
    <property type="entry name" value="Homeodomain-like"/>
    <property type="match status" value="2"/>
</dbReference>
<evidence type="ECO:0000256" key="1">
    <source>
        <dbReference type="ARBA" id="ARBA00004123"/>
    </source>
</evidence>
<comment type="subcellular location">
    <subcellularLocation>
        <location evidence="1">Nucleus</location>
    </subcellularLocation>
</comment>
<keyword evidence="6" id="KW-1185">Reference proteome</keyword>
<dbReference type="AlphaFoldDB" id="A0A9J6E5I5"/>
<sequence>MSRKRKALSFKEKLDILRKIDEDPKRKRMELAKDLDLATSTLRIVGQRHTIMKNVLSFSVNAKQAKRAQHVKLEESLFMWFKEVTAASVSIDGKVLREKANEIALALHIDGFQASGGWLHRFKTRHGLVYKSVSGEAKKADETVVSDWLAKLEIHEEVPEALSESKDPIEGWEFLDAGCSADYFFTTDDNLATCGVRTEDIVNEATCEVADSSDDDEEMHECDGEEPPPAAETLHALDVLSRAMAAEGISVDTGTRFYRFQRSLLRSAAVYPCYEKPRC</sequence>
<dbReference type="InterPro" id="IPR007889">
    <property type="entry name" value="HTH_Psq"/>
</dbReference>
<dbReference type="PROSITE" id="PS51253">
    <property type="entry name" value="HTH_CENPB"/>
    <property type="match status" value="1"/>
</dbReference>
<reference evidence="5" key="2">
    <citation type="submission" date="2021-09" db="EMBL/GenBank/DDBJ databases">
        <authorList>
            <person name="Jia N."/>
            <person name="Wang J."/>
            <person name="Shi W."/>
            <person name="Du L."/>
            <person name="Sun Y."/>
            <person name="Zhan W."/>
            <person name="Jiang J."/>
            <person name="Wang Q."/>
            <person name="Zhang B."/>
            <person name="Ji P."/>
            <person name="Sakyi L.B."/>
            <person name="Cui X."/>
            <person name="Yuan T."/>
            <person name="Jiang B."/>
            <person name="Yang W."/>
            <person name="Lam T.T.-Y."/>
            <person name="Chang Q."/>
            <person name="Ding S."/>
            <person name="Wang X."/>
            <person name="Zhu J."/>
            <person name="Ruan X."/>
            <person name="Zhao L."/>
            <person name="Wei J."/>
            <person name="Que T."/>
            <person name="Du C."/>
            <person name="Cheng J."/>
            <person name="Dai P."/>
            <person name="Han X."/>
            <person name="Huang E."/>
            <person name="Gao Y."/>
            <person name="Liu J."/>
            <person name="Shao H."/>
            <person name="Ye R."/>
            <person name="Li L."/>
            <person name="Wei W."/>
            <person name="Wang X."/>
            <person name="Wang C."/>
            <person name="Huo Q."/>
            <person name="Li W."/>
            <person name="Guo W."/>
            <person name="Chen H."/>
            <person name="Chen S."/>
            <person name="Zhou L."/>
            <person name="Zhou L."/>
            <person name="Ni X."/>
            <person name="Tian J."/>
            <person name="Zhou Y."/>
            <person name="Sheng Y."/>
            <person name="Liu T."/>
            <person name="Pan Y."/>
            <person name="Xia L."/>
            <person name="Li J."/>
            <person name="Zhao F."/>
            <person name="Cao W."/>
        </authorList>
    </citation>
    <scope>NUCLEOTIDE SEQUENCE</scope>
    <source>
        <strain evidence="5">Rmic-2018</strain>
        <tissue evidence="5">Larvae</tissue>
    </source>
</reference>
<gene>
    <name evidence="5" type="ORF">HPB51_001886</name>
</gene>